<gene>
    <name evidence="1" type="ORF">R1flu_010876</name>
</gene>
<dbReference type="AlphaFoldDB" id="A0ABD1Z681"/>
<dbReference type="Proteomes" id="UP001605036">
    <property type="component" value="Unassembled WGS sequence"/>
</dbReference>
<sequence>MAIPKKTVSVNWYLNIGYFWRLRASEARSEVRGRSWKCGLAPSSARRVVGRKGRREAHYEKLEVAILQFLIRSRAKGREASSKEINCFAFSWFKSCRKSTDLSVSEALPQIPLKIIFSSSPGRICGVTFWRYPCNLSEQDSNIFSLLA</sequence>
<dbReference type="EMBL" id="JBHFFA010000002">
    <property type="protein sequence ID" value="KAL2643289.1"/>
    <property type="molecule type" value="Genomic_DNA"/>
</dbReference>
<evidence type="ECO:0000313" key="2">
    <source>
        <dbReference type="Proteomes" id="UP001605036"/>
    </source>
</evidence>
<name>A0ABD1Z681_9MARC</name>
<organism evidence="1 2">
    <name type="scientific">Riccia fluitans</name>
    <dbReference type="NCBI Taxonomy" id="41844"/>
    <lineage>
        <taxon>Eukaryota</taxon>
        <taxon>Viridiplantae</taxon>
        <taxon>Streptophyta</taxon>
        <taxon>Embryophyta</taxon>
        <taxon>Marchantiophyta</taxon>
        <taxon>Marchantiopsida</taxon>
        <taxon>Marchantiidae</taxon>
        <taxon>Marchantiales</taxon>
        <taxon>Ricciaceae</taxon>
        <taxon>Riccia</taxon>
    </lineage>
</organism>
<keyword evidence="2" id="KW-1185">Reference proteome</keyword>
<comment type="caution">
    <text evidence="1">The sequence shown here is derived from an EMBL/GenBank/DDBJ whole genome shotgun (WGS) entry which is preliminary data.</text>
</comment>
<evidence type="ECO:0000313" key="1">
    <source>
        <dbReference type="EMBL" id="KAL2643289.1"/>
    </source>
</evidence>
<proteinExistence type="predicted"/>
<reference evidence="1 2" key="1">
    <citation type="submission" date="2024-09" db="EMBL/GenBank/DDBJ databases">
        <title>Chromosome-scale assembly of Riccia fluitans.</title>
        <authorList>
            <person name="Paukszto L."/>
            <person name="Sawicki J."/>
            <person name="Karawczyk K."/>
            <person name="Piernik-Szablinska J."/>
            <person name="Szczecinska M."/>
            <person name="Mazdziarz M."/>
        </authorList>
    </citation>
    <scope>NUCLEOTIDE SEQUENCE [LARGE SCALE GENOMIC DNA]</scope>
    <source>
        <strain evidence="1">Rf_01</strain>
        <tissue evidence="1">Aerial parts of the thallus</tissue>
    </source>
</reference>
<protein>
    <submittedName>
        <fullName evidence="1">Uncharacterized protein</fullName>
    </submittedName>
</protein>
<accession>A0ABD1Z681</accession>